<dbReference type="InterPro" id="IPR035992">
    <property type="entry name" value="Ricin_B-like_lectins"/>
</dbReference>
<proteinExistence type="predicted"/>
<dbReference type="RefSeq" id="WP_344478116.1">
    <property type="nucleotide sequence ID" value="NZ_BAAASB010000009.1"/>
</dbReference>
<organism evidence="3 4">
    <name type="scientific">Streptomyces amakusaensis</name>
    <dbReference type="NCBI Taxonomy" id="67271"/>
    <lineage>
        <taxon>Bacteria</taxon>
        <taxon>Bacillati</taxon>
        <taxon>Actinomycetota</taxon>
        <taxon>Actinomycetes</taxon>
        <taxon>Kitasatosporales</taxon>
        <taxon>Streptomycetaceae</taxon>
        <taxon>Streptomyces</taxon>
    </lineage>
</organism>
<dbReference type="SUPFAM" id="SSF50370">
    <property type="entry name" value="Ricin B-like lectins"/>
    <property type="match status" value="1"/>
</dbReference>
<dbReference type="InterPro" id="IPR000772">
    <property type="entry name" value="Ricin_B_lectin"/>
</dbReference>
<feature type="domain" description="Ricin B lectin" evidence="2">
    <location>
        <begin position="32"/>
        <end position="149"/>
    </location>
</feature>
<keyword evidence="1" id="KW-0732">Signal</keyword>
<sequence length="158" mass="16917">MADVFRKLLVPVLLTLTSLGLPSVAVADAAPDGLGPTAGNMCLNSDYPRTRIVNVESCNSGSGQRWTVSGEQISQSAHPGMCLSSDYPRTRIVNVESCNSGSRQRWTVSGEQISQSAHPGMCLSSDYPRTRIVNVESCNSGSRQRWTVSGEQISLTAV</sequence>
<dbReference type="EMBL" id="JBHSKP010000006">
    <property type="protein sequence ID" value="MFC5152531.1"/>
    <property type="molecule type" value="Genomic_DNA"/>
</dbReference>
<evidence type="ECO:0000259" key="2">
    <source>
        <dbReference type="SMART" id="SM00458"/>
    </source>
</evidence>
<gene>
    <name evidence="3" type="ORF">ACFPRH_12360</name>
</gene>
<accession>A0ABW0AFI6</accession>
<dbReference type="PROSITE" id="PS50231">
    <property type="entry name" value="RICIN_B_LECTIN"/>
    <property type="match status" value="1"/>
</dbReference>
<dbReference type="Proteomes" id="UP001596160">
    <property type="component" value="Unassembled WGS sequence"/>
</dbReference>
<protein>
    <submittedName>
        <fullName evidence="3">Ricin-type beta-trefoil lectin domain protein</fullName>
    </submittedName>
</protein>
<feature type="chain" id="PRO_5046280907" evidence="1">
    <location>
        <begin position="28"/>
        <end position="158"/>
    </location>
</feature>
<dbReference type="CDD" id="cd23415">
    <property type="entry name" value="beta-trefoil_Ricin_AH"/>
    <property type="match status" value="1"/>
</dbReference>
<dbReference type="Gene3D" id="2.80.10.50">
    <property type="match status" value="1"/>
</dbReference>
<reference evidence="4" key="1">
    <citation type="journal article" date="2019" name="Int. J. Syst. Evol. Microbiol.">
        <title>The Global Catalogue of Microorganisms (GCM) 10K type strain sequencing project: providing services to taxonomists for standard genome sequencing and annotation.</title>
        <authorList>
            <consortium name="The Broad Institute Genomics Platform"/>
            <consortium name="The Broad Institute Genome Sequencing Center for Infectious Disease"/>
            <person name="Wu L."/>
            <person name="Ma J."/>
        </authorList>
    </citation>
    <scope>NUCLEOTIDE SEQUENCE [LARGE SCALE GENOMIC DNA]</scope>
    <source>
        <strain evidence="4">PCU 266</strain>
    </source>
</reference>
<comment type="caution">
    <text evidence="3">The sequence shown here is derived from an EMBL/GenBank/DDBJ whole genome shotgun (WGS) entry which is preliminary data.</text>
</comment>
<evidence type="ECO:0000313" key="3">
    <source>
        <dbReference type="EMBL" id="MFC5152531.1"/>
    </source>
</evidence>
<evidence type="ECO:0000256" key="1">
    <source>
        <dbReference type="SAM" id="SignalP"/>
    </source>
</evidence>
<dbReference type="SMART" id="SM00458">
    <property type="entry name" value="RICIN"/>
    <property type="match status" value="1"/>
</dbReference>
<name>A0ABW0AFI6_9ACTN</name>
<keyword evidence="4" id="KW-1185">Reference proteome</keyword>
<evidence type="ECO:0000313" key="4">
    <source>
        <dbReference type="Proteomes" id="UP001596160"/>
    </source>
</evidence>
<dbReference type="Pfam" id="PF00652">
    <property type="entry name" value="Ricin_B_lectin"/>
    <property type="match status" value="1"/>
</dbReference>
<feature type="signal peptide" evidence="1">
    <location>
        <begin position="1"/>
        <end position="27"/>
    </location>
</feature>